<dbReference type="EMBL" id="AYYO01000003">
    <property type="protein sequence ID" value="KRM56612.1"/>
    <property type="molecule type" value="Genomic_DNA"/>
</dbReference>
<dbReference type="RefSeq" id="WP_054676367.1">
    <property type="nucleotide sequence ID" value="NZ_AYYO01000003.1"/>
</dbReference>
<protein>
    <recommendedName>
        <fullName evidence="5">YggT family protein</fullName>
    </recommendedName>
</protein>
<dbReference type="PATRIC" id="fig|1291052.5.peg.2159"/>
<keyword evidence="4" id="KW-1185">Reference proteome</keyword>
<dbReference type="InterPro" id="IPR003425">
    <property type="entry name" value="CCB3/YggT"/>
</dbReference>
<name>A0A0R1ZTS7_9LACO</name>
<evidence type="ECO:0000256" key="1">
    <source>
        <dbReference type="ARBA" id="ARBA00010894"/>
    </source>
</evidence>
<reference evidence="3 4" key="1">
    <citation type="journal article" date="2015" name="Genome Announc.">
        <title>Expanding the biotechnology potential of lactobacilli through comparative genomics of 213 strains and associated genera.</title>
        <authorList>
            <person name="Sun Z."/>
            <person name="Harris H.M."/>
            <person name="McCann A."/>
            <person name="Guo C."/>
            <person name="Argimon S."/>
            <person name="Zhang W."/>
            <person name="Yang X."/>
            <person name="Jeffery I.B."/>
            <person name="Cooney J.C."/>
            <person name="Kagawa T.F."/>
            <person name="Liu W."/>
            <person name="Song Y."/>
            <person name="Salvetti E."/>
            <person name="Wrobel A."/>
            <person name="Rasinkangas P."/>
            <person name="Parkhill J."/>
            <person name="Rea M.C."/>
            <person name="O'Sullivan O."/>
            <person name="Ritari J."/>
            <person name="Douillard F.P."/>
            <person name="Paul Ross R."/>
            <person name="Yang R."/>
            <person name="Briner A.E."/>
            <person name="Felis G.E."/>
            <person name="de Vos W.M."/>
            <person name="Barrangou R."/>
            <person name="Klaenhammer T.R."/>
            <person name="Caufield P.W."/>
            <person name="Cui Y."/>
            <person name="Zhang H."/>
            <person name="O'Toole P.W."/>
        </authorList>
    </citation>
    <scope>NUCLEOTIDE SEQUENCE [LARGE SCALE GENOMIC DNA]</scope>
    <source>
        <strain evidence="3 4">DSM 20505</strain>
    </source>
</reference>
<dbReference type="AlphaFoldDB" id="A0A0R1ZTS7"/>
<feature type="transmembrane region" description="Helical" evidence="2">
    <location>
        <begin position="7"/>
        <end position="28"/>
    </location>
</feature>
<dbReference type="PANTHER" id="PTHR33219:SF14">
    <property type="entry name" value="PROTEIN COFACTOR ASSEMBLY OF COMPLEX C SUBUNIT B CCB3, CHLOROPLASTIC-RELATED"/>
    <property type="match status" value="1"/>
</dbReference>
<dbReference type="OrthoDB" id="47652at2"/>
<comment type="similarity">
    <text evidence="1">Belongs to the YggT family.</text>
</comment>
<accession>A0A0R1ZTS7</accession>
<evidence type="ECO:0000313" key="3">
    <source>
        <dbReference type="EMBL" id="KRM56612.1"/>
    </source>
</evidence>
<evidence type="ECO:0000256" key="2">
    <source>
        <dbReference type="SAM" id="Phobius"/>
    </source>
</evidence>
<keyword evidence="2" id="KW-0472">Membrane</keyword>
<dbReference type="Pfam" id="PF02325">
    <property type="entry name" value="CCB3_YggT"/>
    <property type="match status" value="1"/>
</dbReference>
<keyword evidence="2" id="KW-0812">Transmembrane</keyword>
<dbReference type="Proteomes" id="UP000051679">
    <property type="component" value="Unassembled WGS sequence"/>
</dbReference>
<evidence type="ECO:0008006" key="5">
    <source>
        <dbReference type="Google" id="ProtNLM"/>
    </source>
</evidence>
<feature type="transmembrane region" description="Helical" evidence="2">
    <location>
        <begin position="63"/>
        <end position="86"/>
    </location>
</feature>
<evidence type="ECO:0000313" key="4">
    <source>
        <dbReference type="Proteomes" id="UP000051679"/>
    </source>
</evidence>
<sequence>MYIIYRIIMFLIWIEQTAILVQCVLSWIPIEPLRPVYEFCDRISAPLVDPIRRIMPVIAGLDFSPVVALVILQLVGKAVGMIFVGLMY</sequence>
<comment type="caution">
    <text evidence="3">The sequence shown here is derived from an EMBL/GenBank/DDBJ whole genome shotgun (WGS) entry which is preliminary data.</text>
</comment>
<organism evidence="3 4">
    <name type="scientific">Lacticaseibacillus sharpeae JCM 1186 = DSM 20505</name>
    <dbReference type="NCBI Taxonomy" id="1291052"/>
    <lineage>
        <taxon>Bacteria</taxon>
        <taxon>Bacillati</taxon>
        <taxon>Bacillota</taxon>
        <taxon>Bacilli</taxon>
        <taxon>Lactobacillales</taxon>
        <taxon>Lactobacillaceae</taxon>
        <taxon>Lacticaseibacillus</taxon>
    </lineage>
</organism>
<dbReference type="GO" id="GO:0016020">
    <property type="term" value="C:membrane"/>
    <property type="evidence" value="ECO:0007669"/>
    <property type="project" value="InterPro"/>
</dbReference>
<dbReference type="STRING" id="1291052.FC18_GL002098"/>
<dbReference type="PANTHER" id="PTHR33219">
    <property type="entry name" value="YLMG HOMOLOG PROTEIN 2, CHLOROPLASTIC"/>
    <property type="match status" value="1"/>
</dbReference>
<proteinExistence type="inferred from homology"/>
<gene>
    <name evidence="3" type="ORF">FC18_GL002098</name>
</gene>
<keyword evidence="2" id="KW-1133">Transmembrane helix</keyword>